<dbReference type="Proteomes" id="UP001157502">
    <property type="component" value="Chromosome 23"/>
</dbReference>
<organism evidence="1 2">
    <name type="scientific">Dallia pectoralis</name>
    <name type="common">Alaska blackfish</name>
    <dbReference type="NCBI Taxonomy" id="75939"/>
    <lineage>
        <taxon>Eukaryota</taxon>
        <taxon>Metazoa</taxon>
        <taxon>Chordata</taxon>
        <taxon>Craniata</taxon>
        <taxon>Vertebrata</taxon>
        <taxon>Euteleostomi</taxon>
        <taxon>Actinopterygii</taxon>
        <taxon>Neopterygii</taxon>
        <taxon>Teleostei</taxon>
        <taxon>Protacanthopterygii</taxon>
        <taxon>Esociformes</taxon>
        <taxon>Umbridae</taxon>
        <taxon>Dallia</taxon>
    </lineage>
</organism>
<sequence length="171" mass="18646">MLGLWLGRRRGERLLPIGETLGQCGAEREEGTALDDYVEFAHFRNKAVATPSLQRHGKTGFKEEKYFASLSGESNSFLRRVKKMRKERERRDKQTTTEQKDSPGGIASSFPHSCSALTSSHHVLAMLNLSGLRVSLLHAHQSPQGERGEGTPAFPGSPASPNTCGRGASGL</sequence>
<keyword evidence="2" id="KW-1185">Reference proteome</keyword>
<proteinExistence type="predicted"/>
<evidence type="ECO:0000313" key="2">
    <source>
        <dbReference type="Proteomes" id="UP001157502"/>
    </source>
</evidence>
<protein>
    <submittedName>
        <fullName evidence="1">Uncharacterized protein</fullName>
    </submittedName>
</protein>
<comment type="caution">
    <text evidence="1">The sequence shown here is derived from an EMBL/GenBank/DDBJ whole genome shotgun (WGS) entry which is preliminary data.</text>
</comment>
<accession>A0ACC2FRH4</accession>
<reference evidence="1" key="1">
    <citation type="submission" date="2021-05" db="EMBL/GenBank/DDBJ databases">
        <authorList>
            <person name="Pan Q."/>
            <person name="Jouanno E."/>
            <person name="Zahm M."/>
            <person name="Klopp C."/>
            <person name="Cabau C."/>
            <person name="Louis A."/>
            <person name="Berthelot C."/>
            <person name="Parey E."/>
            <person name="Roest Crollius H."/>
            <person name="Montfort J."/>
            <person name="Robinson-Rechavi M."/>
            <person name="Bouchez O."/>
            <person name="Lampietro C."/>
            <person name="Lopez Roques C."/>
            <person name="Donnadieu C."/>
            <person name="Postlethwait J."/>
            <person name="Bobe J."/>
            <person name="Dillon D."/>
            <person name="Chandos A."/>
            <person name="von Hippel F."/>
            <person name="Guiguen Y."/>
        </authorList>
    </citation>
    <scope>NUCLEOTIDE SEQUENCE</scope>
    <source>
        <strain evidence="1">YG-Jan2019</strain>
    </source>
</reference>
<evidence type="ECO:0000313" key="1">
    <source>
        <dbReference type="EMBL" id="KAJ7994029.1"/>
    </source>
</evidence>
<name>A0ACC2FRH4_DALPE</name>
<gene>
    <name evidence="1" type="ORF">DPEC_G00261710</name>
</gene>
<dbReference type="EMBL" id="CM055750">
    <property type="protein sequence ID" value="KAJ7994029.1"/>
    <property type="molecule type" value="Genomic_DNA"/>
</dbReference>